<evidence type="ECO:0000259" key="7">
    <source>
        <dbReference type="PROSITE" id="PS50832"/>
    </source>
</evidence>
<dbReference type="InterPro" id="IPR012340">
    <property type="entry name" value="NA-bd_OB-fold"/>
</dbReference>
<gene>
    <name evidence="8" type="ORF">BSL78_29576</name>
</gene>
<evidence type="ECO:0000313" key="8">
    <source>
        <dbReference type="EMBL" id="PIK33609.1"/>
    </source>
</evidence>
<dbReference type="Proteomes" id="UP000230750">
    <property type="component" value="Unassembled WGS sequence"/>
</dbReference>
<reference evidence="8 9" key="1">
    <citation type="journal article" date="2017" name="PLoS Biol.">
        <title>The sea cucumber genome provides insights into morphological evolution and visceral regeneration.</title>
        <authorList>
            <person name="Zhang X."/>
            <person name="Sun L."/>
            <person name="Yuan J."/>
            <person name="Sun Y."/>
            <person name="Gao Y."/>
            <person name="Zhang L."/>
            <person name="Li S."/>
            <person name="Dai H."/>
            <person name="Hamel J.F."/>
            <person name="Liu C."/>
            <person name="Yu Y."/>
            <person name="Liu S."/>
            <person name="Lin W."/>
            <person name="Guo K."/>
            <person name="Jin S."/>
            <person name="Xu P."/>
            <person name="Storey K.B."/>
            <person name="Huan P."/>
            <person name="Zhang T."/>
            <person name="Zhou Y."/>
            <person name="Zhang J."/>
            <person name="Lin C."/>
            <person name="Li X."/>
            <person name="Xing L."/>
            <person name="Huo D."/>
            <person name="Sun M."/>
            <person name="Wang L."/>
            <person name="Mercier A."/>
            <person name="Li F."/>
            <person name="Yang H."/>
            <person name="Xiang J."/>
        </authorList>
    </citation>
    <scope>NUCLEOTIDE SEQUENCE [LARGE SCALE GENOMIC DNA]</scope>
    <source>
        <strain evidence="8">Shaxun</strain>
        <tissue evidence="8">Muscle</tissue>
    </source>
</reference>
<protein>
    <recommendedName>
        <fullName evidence="2">Probable RNA-binding protein EIF1AD</fullName>
    </recommendedName>
    <alternativeName>
        <fullName evidence="4">Eukaryotic translation initiation factor 1A domain-containing protein</fullName>
    </alternativeName>
</protein>
<dbReference type="GO" id="GO:0003743">
    <property type="term" value="F:translation initiation factor activity"/>
    <property type="evidence" value="ECO:0007669"/>
    <property type="project" value="UniProtKB-UniRule"/>
</dbReference>
<dbReference type="PANTHER" id="PTHR21641:SF0">
    <property type="entry name" value="RNA-BINDING PROTEIN EIF1AD-RELATED"/>
    <property type="match status" value="1"/>
</dbReference>
<dbReference type="PANTHER" id="PTHR21641">
    <property type="entry name" value="TRANSLATION INITIATION FACTOR-RELATED"/>
    <property type="match status" value="1"/>
</dbReference>
<evidence type="ECO:0000256" key="4">
    <source>
        <dbReference type="ARBA" id="ARBA00031998"/>
    </source>
</evidence>
<evidence type="ECO:0000256" key="2">
    <source>
        <dbReference type="ARBA" id="ARBA00020989"/>
    </source>
</evidence>
<dbReference type="SMART" id="SM00652">
    <property type="entry name" value="eIF1a"/>
    <property type="match status" value="1"/>
</dbReference>
<dbReference type="InterPro" id="IPR001253">
    <property type="entry name" value="TIF_eIF-1A"/>
</dbReference>
<dbReference type="SUPFAM" id="SSF50249">
    <property type="entry name" value="Nucleic acid-binding proteins"/>
    <property type="match status" value="1"/>
</dbReference>
<dbReference type="InterPro" id="IPR039294">
    <property type="entry name" value="EIF1AD"/>
</dbReference>
<sequence>MSKTTKRKHVTREVLEEFILPTDNQQIVKVVAGRGNNLHEMANAAGEKFLASMPSKFRKNVWIKRGDFVIVDPISEGSKVKAEISIILYPEQIKYIKEEGKWPESFLPRKESVTPKETKETSVGDLLDEMEQNLKVDSNSEYSETDSDNDDDLFVNTNRPVITCYYTDESSEEEDEDEEEDGIKEKSENHVK</sequence>
<keyword evidence="9" id="KW-1185">Reference proteome</keyword>
<evidence type="ECO:0000313" key="9">
    <source>
        <dbReference type="Proteomes" id="UP000230750"/>
    </source>
</evidence>
<organism evidence="8 9">
    <name type="scientific">Stichopus japonicus</name>
    <name type="common">Sea cucumber</name>
    <dbReference type="NCBI Taxonomy" id="307972"/>
    <lineage>
        <taxon>Eukaryota</taxon>
        <taxon>Metazoa</taxon>
        <taxon>Echinodermata</taxon>
        <taxon>Eleutherozoa</taxon>
        <taxon>Echinozoa</taxon>
        <taxon>Holothuroidea</taxon>
        <taxon>Aspidochirotacea</taxon>
        <taxon>Aspidochirotida</taxon>
        <taxon>Stichopodidae</taxon>
        <taxon>Apostichopus</taxon>
    </lineage>
</organism>
<comment type="caution">
    <text evidence="8">The sequence shown here is derived from an EMBL/GenBank/DDBJ whole genome shotgun (WGS) entry which is preliminary data.</text>
</comment>
<evidence type="ECO:0000256" key="5">
    <source>
        <dbReference type="PROSITE-ProRule" id="PRU00181"/>
    </source>
</evidence>
<name>A0A2G8JD25_STIJA</name>
<feature type="compositionally biased region" description="Basic and acidic residues" evidence="6">
    <location>
        <begin position="108"/>
        <end position="122"/>
    </location>
</feature>
<feature type="compositionally biased region" description="Acidic residues" evidence="6">
    <location>
        <begin position="169"/>
        <end position="182"/>
    </location>
</feature>
<dbReference type="Gene3D" id="2.40.50.140">
    <property type="entry name" value="Nucleic acid-binding proteins"/>
    <property type="match status" value="1"/>
</dbReference>
<keyword evidence="3" id="KW-0694">RNA-binding</keyword>
<dbReference type="PROSITE" id="PS50832">
    <property type="entry name" value="S1_IF1_TYPE"/>
    <property type="match status" value="1"/>
</dbReference>
<feature type="domain" description="S1-like" evidence="7">
    <location>
        <begin position="5"/>
        <end position="84"/>
    </location>
</feature>
<keyword evidence="5" id="KW-0396">Initiation factor</keyword>
<dbReference type="Pfam" id="PF01176">
    <property type="entry name" value="eIF-1a"/>
    <property type="match status" value="1"/>
</dbReference>
<comment type="similarity">
    <text evidence="1">Belongs to the EIF1AD family.</text>
</comment>
<dbReference type="InterPro" id="IPR006196">
    <property type="entry name" value="RNA-binding_domain_S1_IF1"/>
</dbReference>
<feature type="compositionally biased region" description="Acidic residues" evidence="6">
    <location>
        <begin position="143"/>
        <end position="153"/>
    </location>
</feature>
<dbReference type="OrthoDB" id="1738325at2759"/>
<dbReference type="EMBL" id="MRZV01002476">
    <property type="protein sequence ID" value="PIK33609.1"/>
    <property type="molecule type" value="Genomic_DNA"/>
</dbReference>
<proteinExistence type="inferred from homology"/>
<dbReference type="GO" id="GO:0003723">
    <property type="term" value="F:RNA binding"/>
    <property type="evidence" value="ECO:0007669"/>
    <property type="project" value="UniProtKB-KW"/>
</dbReference>
<dbReference type="AlphaFoldDB" id="A0A2G8JD25"/>
<evidence type="ECO:0000256" key="6">
    <source>
        <dbReference type="SAM" id="MobiDB-lite"/>
    </source>
</evidence>
<keyword evidence="5" id="KW-0648">Protein biosynthesis</keyword>
<accession>A0A2G8JD25</accession>
<evidence type="ECO:0000256" key="3">
    <source>
        <dbReference type="ARBA" id="ARBA00022884"/>
    </source>
</evidence>
<feature type="compositionally biased region" description="Basic and acidic residues" evidence="6">
    <location>
        <begin position="183"/>
        <end position="192"/>
    </location>
</feature>
<dbReference type="GO" id="GO:0005634">
    <property type="term" value="C:nucleus"/>
    <property type="evidence" value="ECO:0007669"/>
    <property type="project" value="TreeGrafter"/>
</dbReference>
<dbReference type="STRING" id="307972.A0A2G8JD25"/>
<feature type="region of interest" description="Disordered" evidence="6">
    <location>
        <begin position="108"/>
        <end position="192"/>
    </location>
</feature>
<evidence type="ECO:0000256" key="1">
    <source>
        <dbReference type="ARBA" id="ARBA00007340"/>
    </source>
</evidence>